<evidence type="ECO:0000259" key="12">
    <source>
        <dbReference type="Pfam" id="PF07732"/>
    </source>
</evidence>
<dbReference type="EMBL" id="JBHUOG010000001">
    <property type="protein sequence ID" value="MFD2792813.1"/>
    <property type="molecule type" value="Genomic_DNA"/>
</dbReference>
<keyword evidence="14" id="KW-1185">Reference proteome</keyword>
<dbReference type="SUPFAM" id="SSF49503">
    <property type="entry name" value="Cupredoxins"/>
    <property type="match status" value="3"/>
</dbReference>
<keyword evidence="3" id="KW-0479">Metal-binding</keyword>
<evidence type="ECO:0000256" key="3">
    <source>
        <dbReference type="ARBA" id="ARBA00022723"/>
    </source>
</evidence>
<dbReference type="Pfam" id="PF00394">
    <property type="entry name" value="Cu-oxidase"/>
    <property type="match status" value="1"/>
</dbReference>
<dbReference type="InterPro" id="IPR011706">
    <property type="entry name" value="Cu-oxidase_C"/>
</dbReference>
<dbReference type="InterPro" id="IPR008972">
    <property type="entry name" value="Cupredoxin"/>
</dbReference>
<evidence type="ECO:0000313" key="14">
    <source>
        <dbReference type="Proteomes" id="UP001597479"/>
    </source>
</evidence>
<sequence>MNPHRLDRRDFLRLAALGIGTGATMTLTGCDALDPRGAISTVGRVDFRNRLHVPPLAEPVRRDGVTVFDLTAQVGRSAIVPGGDAETWGLNGALLGPTLRARRGESVQIDVTNELDEATTLHWHGMHLPAAADGGPHQMIEPGETWSPRWRIDQPAATLWYHPHPHGATERHVYRGLGGLFILDDDTESALPLPRRYGIDDIPVIVQDKSFDRRGRLVDTSRRDNGMIGDTVLVNGTAGPILEVTSQLTRLRLLNASTARSYSFGFSDDREFSMIASDGGLLREPVALKRVRLTPGERAEIVVRMDPGETTTLRSYPQDLGLSNGRSRSTGAADTLDVLLLDAAGRLDPSAALPARLATIAPFDEASVAETREFELRNNRINRESMDMNRIDDVVTVDTTELWEVWNGHRQPHNFHVHDVQFQVLAVDGSPPPPELSGWKDTVYLPPDVRLRLGLRFTRYADPDVPYMYHCHLLWHEDQGMMGQFVVVEPSQEPGDLGVQHSH</sequence>
<comment type="catalytic activity">
    <reaction evidence="9">
        <text>4 Cu(+) + O2 + 4 H(+) = 4 Cu(2+) + 2 H2O</text>
        <dbReference type="Rhea" id="RHEA:30083"/>
        <dbReference type="ChEBI" id="CHEBI:15377"/>
        <dbReference type="ChEBI" id="CHEBI:15378"/>
        <dbReference type="ChEBI" id="CHEBI:15379"/>
        <dbReference type="ChEBI" id="CHEBI:29036"/>
        <dbReference type="ChEBI" id="CHEBI:49552"/>
        <dbReference type="EC" id="1.16.3.4"/>
    </reaction>
    <physiologicalReaction direction="left-to-right" evidence="9">
        <dbReference type="Rhea" id="RHEA:30084"/>
    </physiologicalReaction>
</comment>
<evidence type="ECO:0000256" key="6">
    <source>
        <dbReference type="ARBA" id="ARBA00041027"/>
    </source>
</evidence>
<dbReference type="InterPro" id="IPR001117">
    <property type="entry name" value="Cu-oxidase_2nd"/>
</dbReference>
<feature type="domain" description="Plastocyanin-like" evidence="10">
    <location>
        <begin position="226"/>
        <end position="306"/>
    </location>
</feature>
<dbReference type="CDD" id="cd13890">
    <property type="entry name" value="CuRO_3_CueO_FtsP"/>
    <property type="match status" value="1"/>
</dbReference>
<evidence type="ECO:0000256" key="2">
    <source>
        <dbReference type="ARBA" id="ARBA00011245"/>
    </source>
</evidence>
<dbReference type="InterPro" id="IPR006311">
    <property type="entry name" value="TAT_signal"/>
</dbReference>
<dbReference type="CDD" id="cd04232">
    <property type="entry name" value="CuRO_1_CueO_FtsP"/>
    <property type="match status" value="1"/>
</dbReference>
<dbReference type="Pfam" id="PF07731">
    <property type="entry name" value="Cu-oxidase_2"/>
    <property type="match status" value="1"/>
</dbReference>
<evidence type="ECO:0000313" key="13">
    <source>
        <dbReference type="EMBL" id="MFD2792813.1"/>
    </source>
</evidence>
<dbReference type="CDD" id="cd13867">
    <property type="entry name" value="CuRO_2_CueO_FtsP"/>
    <property type="match status" value="1"/>
</dbReference>
<feature type="domain" description="Plastocyanin-like" evidence="11">
    <location>
        <begin position="378"/>
        <end position="489"/>
    </location>
</feature>
<keyword evidence="4" id="KW-0560">Oxidoreductase</keyword>
<dbReference type="InterPro" id="IPR011707">
    <property type="entry name" value="Cu-oxidase-like_N"/>
</dbReference>
<dbReference type="InterPro" id="IPR002355">
    <property type="entry name" value="Cu_oxidase_Cu_BS"/>
</dbReference>
<dbReference type="PANTHER" id="PTHR48267:SF1">
    <property type="entry name" value="BILIRUBIN OXIDASE"/>
    <property type="match status" value="1"/>
</dbReference>
<dbReference type="EC" id="1.16.3.4" evidence="5"/>
<evidence type="ECO:0000259" key="11">
    <source>
        <dbReference type="Pfam" id="PF07731"/>
    </source>
</evidence>
<evidence type="ECO:0000256" key="9">
    <source>
        <dbReference type="ARBA" id="ARBA00048092"/>
    </source>
</evidence>
<dbReference type="PROSITE" id="PS51257">
    <property type="entry name" value="PROKAR_LIPOPROTEIN"/>
    <property type="match status" value="1"/>
</dbReference>
<dbReference type="InterPro" id="IPR045087">
    <property type="entry name" value="Cu-oxidase_fam"/>
</dbReference>
<dbReference type="PROSITE" id="PS51318">
    <property type="entry name" value="TAT"/>
    <property type="match status" value="1"/>
</dbReference>
<accession>A0ABW5VM95</accession>
<evidence type="ECO:0000259" key="10">
    <source>
        <dbReference type="Pfam" id="PF00394"/>
    </source>
</evidence>
<evidence type="ECO:0000256" key="1">
    <source>
        <dbReference type="ARBA" id="ARBA00010609"/>
    </source>
</evidence>
<name>A0ABW5VM95_9MICO</name>
<gene>
    <name evidence="13" type="ORF">ACFS27_04540</name>
</gene>
<reference evidence="14" key="1">
    <citation type="journal article" date="2019" name="Int. J. Syst. Evol. Microbiol.">
        <title>The Global Catalogue of Microorganisms (GCM) 10K type strain sequencing project: providing services to taxonomists for standard genome sequencing and annotation.</title>
        <authorList>
            <consortium name="The Broad Institute Genomics Platform"/>
            <consortium name="The Broad Institute Genome Sequencing Center for Infectious Disease"/>
            <person name="Wu L."/>
            <person name="Ma J."/>
        </authorList>
    </citation>
    <scope>NUCLEOTIDE SEQUENCE [LARGE SCALE GENOMIC DNA]</scope>
    <source>
        <strain evidence="14">CCM 7044</strain>
    </source>
</reference>
<comment type="similarity">
    <text evidence="1">Belongs to the multicopper oxidase family.</text>
</comment>
<comment type="subunit">
    <text evidence="2">Monomer.</text>
</comment>
<comment type="caution">
    <text evidence="13">The sequence shown here is derived from an EMBL/GenBank/DDBJ whole genome shotgun (WGS) entry which is preliminary data.</text>
</comment>
<dbReference type="Pfam" id="PF07732">
    <property type="entry name" value="Cu-oxidase_3"/>
    <property type="match status" value="1"/>
</dbReference>
<organism evidence="13 14">
    <name type="scientific">Promicromonospora vindobonensis</name>
    <dbReference type="NCBI Taxonomy" id="195748"/>
    <lineage>
        <taxon>Bacteria</taxon>
        <taxon>Bacillati</taxon>
        <taxon>Actinomycetota</taxon>
        <taxon>Actinomycetes</taxon>
        <taxon>Micrococcales</taxon>
        <taxon>Promicromonosporaceae</taxon>
        <taxon>Promicromonospora</taxon>
    </lineage>
</organism>
<protein>
    <recommendedName>
        <fullName evidence="6">Multicopper oxidase CueO</fullName>
        <ecNumber evidence="5">1.16.3.4</ecNumber>
    </recommendedName>
    <alternativeName>
        <fullName evidence="7">Copper efflux oxidase</fullName>
    </alternativeName>
    <alternativeName>
        <fullName evidence="8">Cuprous oxidase</fullName>
    </alternativeName>
</protein>
<feature type="domain" description="Plastocyanin-like" evidence="12">
    <location>
        <begin position="82"/>
        <end position="186"/>
    </location>
</feature>
<proteinExistence type="inferred from homology"/>
<dbReference type="PANTHER" id="PTHR48267">
    <property type="entry name" value="CUPREDOXIN SUPERFAMILY PROTEIN"/>
    <property type="match status" value="1"/>
</dbReference>
<evidence type="ECO:0000256" key="4">
    <source>
        <dbReference type="ARBA" id="ARBA00023002"/>
    </source>
</evidence>
<dbReference type="Gene3D" id="2.60.40.420">
    <property type="entry name" value="Cupredoxins - blue copper proteins"/>
    <property type="match status" value="3"/>
</dbReference>
<dbReference type="RefSeq" id="WP_377180658.1">
    <property type="nucleotide sequence ID" value="NZ_JBHUOG010000001.1"/>
</dbReference>
<evidence type="ECO:0000256" key="7">
    <source>
        <dbReference type="ARBA" id="ARBA00042896"/>
    </source>
</evidence>
<dbReference type="PROSITE" id="PS00080">
    <property type="entry name" value="MULTICOPPER_OXIDASE2"/>
    <property type="match status" value="1"/>
</dbReference>
<evidence type="ECO:0000256" key="5">
    <source>
        <dbReference type="ARBA" id="ARBA00038978"/>
    </source>
</evidence>
<dbReference type="Proteomes" id="UP001597479">
    <property type="component" value="Unassembled WGS sequence"/>
</dbReference>
<evidence type="ECO:0000256" key="8">
    <source>
        <dbReference type="ARBA" id="ARBA00043090"/>
    </source>
</evidence>